<dbReference type="GO" id="GO:0030170">
    <property type="term" value="F:pyridoxal phosphate binding"/>
    <property type="evidence" value="ECO:0007669"/>
    <property type="project" value="InterPro"/>
</dbReference>
<gene>
    <name evidence="6" type="ORF">DGMP_09540</name>
</gene>
<name>A0A8D5JQP4_9BACT</name>
<dbReference type="GO" id="GO:0017000">
    <property type="term" value="P:antibiotic biosynthetic process"/>
    <property type="evidence" value="ECO:0007669"/>
    <property type="project" value="InterPro"/>
</dbReference>
<dbReference type="GO" id="GO:0045484">
    <property type="term" value="F:L-lysine 6-transaminase activity"/>
    <property type="evidence" value="ECO:0007669"/>
    <property type="project" value="InterPro"/>
</dbReference>
<evidence type="ECO:0000313" key="7">
    <source>
        <dbReference type="Proteomes" id="UP000826725"/>
    </source>
</evidence>
<dbReference type="Proteomes" id="UP000826725">
    <property type="component" value="Chromosome"/>
</dbReference>
<evidence type="ECO:0000313" key="6">
    <source>
        <dbReference type="EMBL" id="BCL60261.1"/>
    </source>
</evidence>
<dbReference type="RefSeq" id="WP_228856407.1">
    <property type="nucleotide sequence ID" value="NZ_AP024086.1"/>
</dbReference>
<dbReference type="InterPro" id="IPR017657">
    <property type="entry name" value="L-lysine_6-transaminase"/>
</dbReference>
<comment type="similarity">
    <text evidence="2 5">Belongs to the class-III pyridoxal-phosphate-dependent aminotransferase family.</text>
</comment>
<dbReference type="NCBIfam" id="TIGR03251">
    <property type="entry name" value="LAT_fam"/>
    <property type="match status" value="1"/>
</dbReference>
<dbReference type="CDD" id="cd00610">
    <property type="entry name" value="OAT_like"/>
    <property type="match status" value="1"/>
</dbReference>
<dbReference type="AlphaFoldDB" id="A0A8D5JQP4"/>
<keyword evidence="5" id="KW-0663">Pyridoxal phosphate</keyword>
<dbReference type="PANTHER" id="PTHR43206">
    <property type="entry name" value="AMINOTRANSFERASE"/>
    <property type="match status" value="1"/>
</dbReference>
<keyword evidence="3" id="KW-0032">Aminotransferase</keyword>
<protein>
    <submittedName>
        <fullName evidence="6">L-lysine 6-transaminase</fullName>
    </submittedName>
</protein>
<evidence type="ECO:0000256" key="1">
    <source>
        <dbReference type="ARBA" id="ARBA00001933"/>
    </source>
</evidence>
<dbReference type="KEGG" id="dbk:DGMP_09540"/>
<evidence type="ECO:0000256" key="2">
    <source>
        <dbReference type="ARBA" id="ARBA00008954"/>
    </source>
</evidence>
<organism evidence="6 7">
    <name type="scientific">Desulfomarina profundi</name>
    <dbReference type="NCBI Taxonomy" id="2772557"/>
    <lineage>
        <taxon>Bacteria</taxon>
        <taxon>Pseudomonadati</taxon>
        <taxon>Thermodesulfobacteriota</taxon>
        <taxon>Desulfobulbia</taxon>
        <taxon>Desulfobulbales</taxon>
        <taxon>Desulfobulbaceae</taxon>
        <taxon>Desulfomarina</taxon>
    </lineage>
</organism>
<dbReference type="InterPro" id="IPR049704">
    <property type="entry name" value="Aminotrans_3_PPA_site"/>
</dbReference>
<dbReference type="GO" id="GO:0009450">
    <property type="term" value="P:gamma-aminobutyric acid catabolic process"/>
    <property type="evidence" value="ECO:0007669"/>
    <property type="project" value="TreeGrafter"/>
</dbReference>
<evidence type="ECO:0000256" key="4">
    <source>
        <dbReference type="ARBA" id="ARBA00022679"/>
    </source>
</evidence>
<keyword evidence="4" id="KW-0808">Transferase</keyword>
<dbReference type="InterPro" id="IPR005814">
    <property type="entry name" value="Aminotrans_3"/>
</dbReference>
<dbReference type="EMBL" id="AP024086">
    <property type="protein sequence ID" value="BCL60261.1"/>
    <property type="molecule type" value="Genomic_DNA"/>
</dbReference>
<dbReference type="PROSITE" id="PS00600">
    <property type="entry name" value="AA_TRANSFER_CLASS_3"/>
    <property type="match status" value="1"/>
</dbReference>
<proteinExistence type="inferred from homology"/>
<dbReference type="PANTHER" id="PTHR43206:SF2">
    <property type="entry name" value="4-AMINOBUTYRATE AMINOTRANSFERASE GABT"/>
    <property type="match status" value="1"/>
</dbReference>
<accession>A0A8D5JQP4</accession>
<evidence type="ECO:0000256" key="5">
    <source>
        <dbReference type="RuleBase" id="RU003560"/>
    </source>
</evidence>
<sequence>MNSADSIKTRIGRHLLADGMDIIVDLEKSKGCRLIDKRNGDEYLDCFSMFASMAVGFNHDDLLARQDQLGKIAIQKPSSSDIYSEPMAEFIDTFSSIAIPDYLPHLFLIEGGALAVENALKTAFDWKIRKNSAKGIRKETGTKIIHFRQAFHGRSGYTLSLTNTADPRKTALFPKFDWPRIINPKLTFPLDTTSLLEVKKLEKEALDAISTVIDREGADIAGLIIEPIQGEGGDNHFRDEFFRALRTLCDENEILLIMDEVQTGVGLTGKFWAHEHFTVRPDILCFGKKTQVCGILASARIDEVADNVFHEPSRINSTFGGNLIDMVRCSIILKIIRNNNLVDNAEKRGRELLNGLRTLCLDFPDQMSNARGRGLMCAFDLEDGKKRDRCLAHLLKEKILLAGCGEKSIRFRPHLIISCEEVEQLLQAIRKVMRKS</sequence>
<dbReference type="Pfam" id="PF00202">
    <property type="entry name" value="Aminotran_3"/>
    <property type="match status" value="1"/>
</dbReference>
<comment type="cofactor">
    <cofactor evidence="1">
        <name>pyridoxal 5'-phosphate</name>
        <dbReference type="ChEBI" id="CHEBI:597326"/>
    </cofactor>
</comment>
<keyword evidence="7" id="KW-1185">Reference proteome</keyword>
<dbReference type="PIRSF" id="PIRSF000521">
    <property type="entry name" value="Transaminase_4ab_Lys_Orn"/>
    <property type="match status" value="1"/>
</dbReference>
<reference evidence="6" key="1">
    <citation type="submission" date="2020-09" db="EMBL/GenBank/DDBJ databases">
        <title>Desulfogranum mesoprofundum gen. nov., sp. nov., a novel mesophilic, sulfate-reducing chemolithoautotroph isolated from a deep-sea hydrothermal vent chimney in the Suiyo Seamount.</title>
        <authorList>
            <person name="Hashimoto Y."/>
            <person name="Nakagawa S."/>
        </authorList>
    </citation>
    <scope>NUCLEOTIDE SEQUENCE</scope>
    <source>
        <strain evidence="6">KT2</strain>
    </source>
</reference>
<evidence type="ECO:0000256" key="3">
    <source>
        <dbReference type="ARBA" id="ARBA00022576"/>
    </source>
</evidence>